<dbReference type="Proteomes" id="UP000184300">
    <property type="component" value="Unassembled WGS sequence"/>
</dbReference>
<dbReference type="RefSeq" id="XP_022400344.1">
    <property type="nucleotide sequence ID" value="XM_022544680.1"/>
</dbReference>
<dbReference type="AlphaFoldDB" id="A0A1L9VI94"/>
<name>A0A1L9VI94_ASPGL</name>
<organism evidence="1 2">
    <name type="scientific">Aspergillus glaucus CBS 516.65</name>
    <dbReference type="NCBI Taxonomy" id="1160497"/>
    <lineage>
        <taxon>Eukaryota</taxon>
        <taxon>Fungi</taxon>
        <taxon>Dikarya</taxon>
        <taxon>Ascomycota</taxon>
        <taxon>Pezizomycotina</taxon>
        <taxon>Eurotiomycetes</taxon>
        <taxon>Eurotiomycetidae</taxon>
        <taxon>Eurotiales</taxon>
        <taxon>Aspergillaceae</taxon>
        <taxon>Aspergillus</taxon>
        <taxon>Aspergillus subgen. Aspergillus</taxon>
    </lineage>
</organism>
<evidence type="ECO:0000313" key="1">
    <source>
        <dbReference type="EMBL" id="OJJ83646.1"/>
    </source>
</evidence>
<dbReference type="GeneID" id="34460941"/>
<dbReference type="VEuPathDB" id="FungiDB:ASPGLDRAFT_36368"/>
<sequence length="182" mass="20793">MRDITYYKTDEIPPIDSITWDQLITYLKAGYDPRFCGTLDAAKDNINNGTMGDALAVFESFSHFIFKLNKESKIRVEDNYPFKHEIRKEIHKHLYATLDSYQAALGDSTKMKTAWDAVLSVLSPANGFYDTAKTTICKEFYDSLTKYVIQCGTLNKQTALVLVKACPKVNYYDEGMYGRFAK</sequence>
<protein>
    <submittedName>
        <fullName evidence="1">Uncharacterized protein</fullName>
    </submittedName>
</protein>
<evidence type="ECO:0000313" key="2">
    <source>
        <dbReference type="Proteomes" id="UP000184300"/>
    </source>
</evidence>
<proteinExistence type="predicted"/>
<keyword evidence="2" id="KW-1185">Reference proteome</keyword>
<dbReference type="OrthoDB" id="4330301at2759"/>
<gene>
    <name evidence="1" type="ORF">ASPGLDRAFT_36368</name>
</gene>
<accession>A0A1L9VI94</accession>
<reference evidence="2" key="1">
    <citation type="journal article" date="2017" name="Genome Biol.">
        <title>Comparative genomics reveals high biological diversity and specific adaptations in the industrially and medically important fungal genus Aspergillus.</title>
        <authorList>
            <person name="de Vries R.P."/>
            <person name="Riley R."/>
            <person name="Wiebenga A."/>
            <person name="Aguilar-Osorio G."/>
            <person name="Amillis S."/>
            <person name="Uchima C.A."/>
            <person name="Anderluh G."/>
            <person name="Asadollahi M."/>
            <person name="Askin M."/>
            <person name="Barry K."/>
            <person name="Battaglia E."/>
            <person name="Bayram O."/>
            <person name="Benocci T."/>
            <person name="Braus-Stromeyer S.A."/>
            <person name="Caldana C."/>
            <person name="Canovas D."/>
            <person name="Cerqueira G.C."/>
            <person name="Chen F."/>
            <person name="Chen W."/>
            <person name="Choi C."/>
            <person name="Clum A."/>
            <person name="Dos Santos R.A."/>
            <person name="Damasio A.R."/>
            <person name="Diallinas G."/>
            <person name="Emri T."/>
            <person name="Fekete E."/>
            <person name="Flipphi M."/>
            <person name="Freyberg S."/>
            <person name="Gallo A."/>
            <person name="Gournas C."/>
            <person name="Habgood R."/>
            <person name="Hainaut M."/>
            <person name="Harispe M.L."/>
            <person name="Henrissat B."/>
            <person name="Hilden K.S."/>
            <person name="Hope R."/>
            <person name="Hossain A."/>
            <person name="Karabika E."/>
            <person name="Karaffa L."/>
            <person name="Karanyi Z."/>
            <person name="Krasevec N."/>
            <person name="Kuo A."/>
            <person name="Kusch H."/>
            <person name="LaButti K."/>
            <person name="Lagendijk E.L."/>
            <person name="Lapidus A."/>
            <person name="Levasseur A."/>
            <person name="Lindquist E."/>
            <person name="Lipzen A."/>
            <person name="Logrieco A.F."/>
            <person name="MacCabe A."/>
            <person name="Maekelae M.R."/>
            <person name="Malavazi I."/>
            <person name="Melin P."/>
            <person name="Meyer V."/>
            <person name="Mielnichuk N."/>
            <person name="Miskei M."/>
            <person name="Molnar A.P."/>
            <person name="Mule G."/>
            <person name="Ngan C.Y."/>
            <person name="Orejas M."/>
            <person name="Orosz E."/>
            <person name="Ouedraogo J.P."/>
            <person name="Overkamp K.M."/>
            <person name="Park H.-S."/>
            <person name="Perrone G."/>
            <person name="Piumi F."/>
            <person name="Punt P.J."/>
            <person name="Ram A.F."/>
            <person name="Ramon A."/>
            <person name="Rauscher S."/>
            <person name="Record E."/>
            <person name="Riano-Pachon D.M."/>
            <person name="Robert V."/>
            <person name="Roehrig J."/>
            <person name="Ruller R."/>
            <person name="Salamov A."/>
            <person name="Salih N.S."/>
            <person name="Samson R.A."/>
            <person name="Sandor E."/>
            <person name="Sanguinetti M."/>
            <person name="Schuetze T."/>
            <person name="Sepcic K."/>
            <person name="Shelest E."/>
            <person name="Sherlock G."/>
            <person name="Sophianopoulou V."/>
            <person name="Squina F.M."/>
            <person name="Sun H."/>
            <person name="Susca A."/>
            <person name="Todd R.B."/>
            <person name="Tsang A."/>
            <person name="Unkles S.E."/>
            <person name="van de Wiele N."/>
            <person name="van Rossen-Uffink D."/>
            <person name="Oliveira J.V."/>
            <person name="Vesth T.C."/>
            <person name="Visser J."/>
            <person name="Yu J.-H."/>
            <person name="Zhou M."/>
            <person name="Andersen M.R."/>
            <person name="Archer D.B."/>
            <person name="Baker S.E."/>
            <person name="Benoit I."/>
            <person name="Brakhage A.A."/>
            <person name="Braus G.H."/>
            <person name="Fischer R."/>
            <person name="Frisvad J.C."/>
            <person name="Goldman G.H."/>
            <person name="Houbraken J."/>
            <person name="Oakley B."/>
            <person name="Pocsi I."/>
            <person name="Scazzocchio C."/>
            <person name="Seiboth B."/>
            <person name="vanKuyk P.A."/>
            <person name="Wortman J."/>
            <person name="Dyer P.S."/>
            <person name="Grigoriev I.V."/>
        </authorList>
    </citation>
    <scope>NUCLEOTIDE SEQUENCE [LARGE SCALE GENOMIC DNA]</scope>
    <source>
        <strain evidence="2">CBS 516.65</strain>
    </source>
</reference>
<dbReference type="EMBL" id="KV878899">
    <property type="protein sequence ID" value="OJJ83646.1"/>
    <property type="molecule type" value="Genomic_DNA"/>
</dbReference>